<comment type="caution">
    <text evidence="2">The sequence shown here is derived from an EMBL/GenBank/DDBJ whole genome shotgun (WGS) entry which is preliminary data.</text>
</comment>
<sequence>MLRRSLLAADNRLSVTLSGLLEARATTAKETERSKATTSLDWVRRRLLGPLSPVATPRAPARLRPKAPRPPIGRWPLFETTVDGGAGEDAKRFR</sequence>
<gene>
    <name evidence="2" type="ORF">L596_016410</name>
</gene>
<feature type="region of interest" description="Disordered" evidence="1">
    <location>
        <begin position="53"/>
        <end position="94"/>
    </location>
</feature>
<keyword evidence="3" id="KW-1185">Reference proteome</keyword>
<proteinExistence type="predicted"/>
<dbReference type="Proteomes" id="UP000298663">
    <property type="component" value="Unassembled WGS sequence"/>
</dbReference>
<dbReference type="AlphaFoldDB" id="A0A4U5NHW9"/>
<name>A0A4U5NHW9_STECR</name>
<reference evidence="2 3" key="1">
    <citation type="journal article" date="2015" name="Genome Biol.">
        <title>Comparative genomics of Steinernema reveals deeply conserved gene regulatory networks.</title>
        <authorList>
            <person name="Dillman A.R."/>
            <person name="Macchietto M."/>
            <person name="Porter C.F."/>
            <person name="Rogers A."/>
            <person name="Williams B."/>
            <person name="Antoshechkin I."/>
            <person name="Lee M.M."/>
            <person name="Goodwin Z."/>
            <person name="Lu X."/>
            <person name="Lewis E.E."/>
            <person name="Goodrich-Blair H."/>
            <person name="Stock S.P."/>
            <person name="Adams B.J."/>
            <person name="Sternberg P.W."/>
            <person name="Mortazavi A."/>
        </authorList>
    </citation>
    <scope>NUCLEOTIDE SEQUENCE [LARGE SCALE GENOMIC DNA]</scope>
    <source>
        <strain evidence="2 3">ALL</strain>
    </source>
</reference>
<organism evidence="2 3">
    <name type="scientific">Steinernema carpocapsae</name>
    <name type="common">Entomopathogenic nematode</name>
    <dbReference type="NCBI Taxonomy" id="34508"/>
    <lineage>
        <taxon>Eukaryota</taxon>
        <taxon>Metazoa</taxon>
        <taxon>Ecdysozoa</taxon>
        <taxon>Nematoda</taxon>
        <taxon>Chromadorea</taxon>
        <taxon>Rhabditida</taxon>
        <taxon>Tylenchina</taxon>
        <taxon>Panagrolaimomorpha</taxon>
        <taxon>Strongyloidoidea</taxon>
        <taxon>Steinernematidae</taxon>
        <taxon>Steinernema</taxon>
    </lineage>
</organism>
<protein>
    <submittedName>
        <fullName evidence="2">Uncharacterized protein</fullName>
    </submittedName>
</protein>
<reference evidence="2 3" key="2">
    <citation type="journal article" date="2019" name="G3 (Bethesda)">
        <title>Hybrid Assembly of the Genome of the Entomopathogenic Nematode Steinernema carpocapsae Identifies the X-Chromosome.</title>
        <authorList>
            <person name="Serra L."/>
            <person name="Macchietto M."/>
            <person name="Macias-Munoz A."/>
            <person name="McGill C.J."/>
            <person name="Rodriguez I.M."/>
            <person name="Rodriguez B."/>
            <person name="Murad R."/>
            <person name="Mortazavi A."/>
        </authorList>
    </citation>
    <scope>NUCLEOTIDE SEQUENCE [LARGE SCALE GENOMIC DNA]</scope>
    <source>
        <strain evidence="2 3">ALL</strain>
    </source>
</reference>
<evidence type="ECO:0000313" key="2">
    <source>
        <dbReference type="EMBL" id="TKR82729.1"/>
    </source>
</evidence>
<accession>A0A4U5NHW9</accession>
<dbReference type="EMBL" id="AZBU02000004">
    <property type="protein sequence ID" value="TKR82729.1"/>
    <property type="molecule type" value="Genomic_DNA"/>
</dbReference>
<evidence type="ECO:0000256" key="1">
    <source>
        <dbReference type="SAM" id="MobiDB-lite"/>
    </source>
</evidence>
<evidence type="ECO:0000313" key="3">
    <source>
        <dbReference type="Proteomes" id="UP000298663"/>
    </source>
</evidence>